<evidence type="ECO:0008006" key="6">
    <source>
        <dbReference type="Google" id="ProtNLM"/>
    </source>
</evidence>
<evidence type="ECO:0000313" key="5">
    <source>
        <dbReference type="Proteomes" id="UP000684084"/>
    </source>
</evidence>
<evidence type="ECO:0000259" key="2">
    <source>
        <dbReference type="Pfam" id="PF07250"/>
    </source>
</evidence>
<feature type="region of interest" description="Disordered" evidence="1">
    <location>
        <begin position="36"/>
        <end position="115"/>
    </location>
</feature>
<name>A0A916E1G5_9GLOM</name>
<feature type="domain" description="Galactose oxidase-like Early set" evidence="3">
    <location>
        <begin position="523"/>
        <end position="628"/>
    </location>
</feature>
<accession>A0A916E1G5</accession>
<feature type="compositionally biased region" description="Pro residues" evidence="1">
    <location>
        <begin position="91"/>
        <end position="105"/>
    </location>
</feature>
<sequence length="636" mass="68712">MLINMKIYYNYFILFLLIGGFLLPINNNNNALAYPSQNQRRQEPAAKAAPKADPKAAPKADPKEAPKADPKAPAPKADPKAAAPKADPKAAAPPAPAPAELPPAAPTGKEIGDAKGGTWTILPTLTGVNAMHMFVARPGQYVFVDRPETNPLLRTNGQPAESSLLDLDKDTLTALDITSDTFCSAGSWLGNGTLVGTGGDTGDPPFVPGQQTLRFYDPMTATWEEKLMVMPSKRWYPTMLPLVDGKVLILGGSIGGTGLNKVELNNPTYNIWPPSTADGTPDPDRPIQFLVDTLPYNLYVFLHIVPNAENKNMLFILSNQQPVLFDLEANNVVYSYPKIAVQRTYPQTGTSVMLPLYSNNNYKPEVMVCGGQATYEITATADSSCGRLDLSAKSPAWEMDDFGGIPRVMPDSVILPNGQIVFLNGAQIGYAGFRKGKKNNPLWLSDNPSFNPVLYDPVGKVYTKMNPSTVARMYHSVATLSPDGYVFVAGSNPQASVAKGIKYSTEYRAEIFKPPYLLTDVPRPTILSLNGTNIAGNRITIGYNQPIVFVVSLTDPNPSFTAAIMHLGFVTHSQSMGHRFVGLDISQANFDAGATNQYIVTLTTPPNPTIIAPGPHYIYILNNGAPCVRAAEVLLN</sequence>
<evidence type="ECO:0000313" key="4">
    <source>
        <dbReference type="EMBL" id="CAB5349718.1"/>
    </source>
</evidence>
<dbReference type="PANTHER" id="PTHR32208">
    <property type="entry name" value="SECRETED PROTEIN-RELATED"/>
    <property type="match status" value="1"/>
</dbReference>
<feature type="compositionally biased region" description="Low complexity" evidence="1">
    <location>
        <begin position="80"/>
        <end position="90"/>
    </location>
</feature>
<organism evidence="4 5">
    <name type="scientific">Rhizophagus irregularis</name>
    <dbReference type="NCBI Taxonomy" id="588596"/>
    <lineage>
        <taxon>Eukaryota</taxon>
        <taxon>Fungi</taxon>
        <taxon>Fungi incertae sedis</taxon>
        <taxon>Mucoromycota</taxon>
        <taxon>Glomeromycotina</taxon>
        <taxon>Glomeromycetes</taxon>
        <taxon>Glomerales</taxon>
        <taxon>Glomeraceae</taxon>
        <taxon>Rhizophagus</taxon>
    </lineage>
</organism>
<dbReference type="CDD" id="cd02851">
    <property type="entry name" value="E_set_GO_C"/>
    <property type="match status" value="1"/>
</dbReference>
<dbReference type="AlphaFoldDB" id="A0A916E1G5"/>
<evidence type="ECO:0000256" key="1">
    <source>
        <dbReference type="SAM" id="MobiDB-lite"/>
    </source>
</evidence>
<proteinExistence type="predicted"/>
<dbReference type="Proteomes" id="UP000684084">
    <property type="component" value="Unassembled WGS sequence"/>
</dbReference>
<comment type="caution">
    <text evidence="4">The sequence shown here is derived from an EMBL/GenBank/DDBJ whole genome shotgun (WGS) entry which is preliminary data.</text>
</comment>
<gene>
    <name evidence="4" type="ORF">CHRIB12_LOCUS4791</name>
</gene>
<dbReference type="InterPro" id="IPR009880">
    <property type="entry name" value="Glyoxal_oxidase_N"/>
</dbReference>
<dbReference type="Pfam" id="PF07250">
    <property type="entry name" value="Glyoxal_oxid_N"/>
    <property type="match status" value="1"/>
</dbReference>
<dbReference type="VEuPathDB" id="FungiDB:RhiirFUN_022886"/>
<feature type="compositionally biased region" description="Basic and acidic residues" evidence="1">
    <location>
        <begin position="40"/>
        <end position="70"/>
    </location>
</feature>
<protein>
    <recommendedName>
        <fullName evidence="6">Galactose oxidase</fullName>
    </recommendedName>
</protein>
<evidence type="ECO:0000259" key="3">
    <source>
        <dbReference type="Pfam" id="PF09118"/>
    </source>
</evidence>
<dbReference type="PANTHER" id="PTHR32208:SF21">
    <property type="entry name" value="LOW QUALITY PROTEIN: ALDEHYDE OXIDASE GLOX-LIKE"/>
    <property type="match status" value="1"/>
</dbReference>
<dbReference type="EMBL" id="CAGKOT010000007">
    <property type="protein sequence ID" value="CAB5349718.1"/>
    <property type="molecule type" value="Genomic_DNA"/>
</dbReference>
<dbReference type="Pfam" id="PF09118">
    <property type="entry name" value="GO-like_E_set"/>
    <property type="match status" value="1"/>
</dbReference>
<reference evidence="4" key="1">
    <citation type="submission" date="2020-05" db="EMBL/GenBank/DDBJ databases">
        <authorList>
            <person name="Rincon C."/>
            <person name="Sanders R I."/>
            <person name="Robbins C."/>
            <person name="Chaturvedi A."/>
        </authorList>
    </citation>
    <scope>NUCLEOTIDE SEQUENCE</scope>
    <source>
        <strain evidence="4">CHB12</strain>
    </source>
</reference>
<feature type="domain" description="Glyoxal oxidase N-terminal" evidence="2">
    <location>
        <begin position="160"/>
        <end position="516"/>
    </location>
</feature>
<dbReference type="OrthoDB" id="2019572at2759"/>
<dbReference type="InterPro" id="IPR015202">
    <property type="entry name" value="GO-like_E_set"/>
</dbReference>